<gene>
    <name evidence="2" type="ORF">METZ01_LOCUS471578</name>
</gene>
<dbReference type="SUPFAM" id="SSF52129">
    <property type="entry name" value="Caspase-like"/>
    <property type="match status" value="1"/>
</dbReference>
<name>A0A383BFS1_9ZZZZ</name>
<dbReference type="AlphaFoldDB" id="A0A383BFS1"/>
<dbReference type="GO" id="GO:0008234">
    <property type="term" value="F:cysteine-type peptidase activity"/>
    <property type="evidence" value="ECO:0007669"/>
    <property type="project" value="InterPro"/>
</dbReference>
<organism evidence="2">
    <name type="scientific">marine metagenome</name>
    <dbReference type="NCBI Taxonomy" id="408172"/>
    <lineage>
        <taxon>unclassified sequences</taxon>
        <taxon>metagenomes</taxon>
        <taxon>ecological metagenomes</taxon>
    </lineage>
</organism>
<evidence type="ECO:0000259" key="1">
    <source>
        <dbReference type="Pfam" id="PF01364"/>
    </source>
</evidence>
<dbReference type="EMBL" id="UINC01200026">
    <property type="protein sequence ID" value="SVE18724.1"/>
    <property type="molecule type" value="Genomic_DNA"/>
</dbReference>
<dbReference type="InterPro" id="IPR029030">
    <property type="entry name" value="Caspase-like_dom_sf"/>
</dbReference>
<dbReference type="Pfam" id="PF01364">
    <property type="entry name" value="Peptidase_C25"/>
    <property type="match status" value="1"/>
</dbReference>
<dbReference type="InterPro" id="IPR001769">
    <property type="entry name" value="Gingipain"/>
</dbReference>
<dbReference type="GO" id="GO:0006508">
    <property type="term" value="P:proteolysis"/>
    <property type="evidence" value="ECO:0007669"/>
    <property type="project" value="InterPro"/>
</dbReference>
<sequence length="246" mass="26593">GNDLLPEVLLGRMSLRSSSEISTVVYKILNYEKATYLDNYINYYGKAAMAGDPSSSGNSCAITKEVIKETLEAHGFADVDIMTSGSSWSTWMQNELSDGVLFFNYRGYLGMSGFSASNVDNASSGWKLPFATILTCGTGSFAEDQTAMTEKFFRAGSVTNPKGGVAAIGTATWNTHTLFNNIVDMGIYDGLLADNVETAGAALVSGKFALYNTYPGDPYEWISAFTQWNNLMGDGATHIWTNTPEV</sequence>
<dbReference type="Gene3D" id="3.40.50.1460">
    <property type="match status" value="1"/>
</dbReference>
<protein>
    <recommendedName>
        <fullName evidence="1">Gingipain domain-containing protein</fullName>
    </recommendedName>
</protein>
<accession>A0A383BFS1</accession>
<feature type="domain" description="Gingipain" evidence="1">
    <location>
        <begin position="2"/>
        <end position="237"/>
    </location>
</feature>
<proteinExistence type="predicted"/>
<feature type="non-terminal residue" evidence="2">
    <location>
        <position position="246"/>
    </location>
</feature>
<feature type="non-terminal residue" evidence="2">
    <location>
        <position position="1"/>
    </location>
</feature>
<reference evidence="2" key="1">
    <citation type="submission" date="2018-05" db="EMBL/GenBank/DDBJ databases">
        <authorList>
            <person name="Lanie J.A."/>
            <person name="Ng W.-L."/>
            <person name="Kazmierczak K.M."/>
            <person name="Andrzejewski T.M."/>
            <person name="Davidsen T.M."/>
            <person name="Wayne K.J."/>
            <person name="Tettelin H."/>
            <person name="Glass J.I."/>
            <person name="Rusch D."/>
            <person name="Podicherti R."/>
            <person name="Tsui H.-C.T."/>
            <person name="Winkler M.E."/>
        </authorList>
    </citation>
    <scope>NUCLEOTIDE SEQUENCE</scope>
</reference>
<evidence type="ECO:0000313" key="2">
    <source>
        <dbReference type="EMBL" id="SVE18724.1"/>
    </source>
</evidence>